<reference evidence="4 5" key="1">
    <citation type="journal article" date="2018" name="Mol. Biol. Evol.">
        <title>Broad Genomic Sampling Reveals a Smut Pathogenic Ancestry of the Fungal Clade Ustilaginomycotina.</title>
        <authorList>
            <person name="Kijpornyongpan T."/>
            <person name="Mondo S.J."/>
            <person name="Barry K."/>
            <person name="Sandor L."/>
            <person name="Lee J."/>
            <person name="Lipzen A."/>
            <person name="Pangilinan J."/>
            <person name="LaButti K."/>
            <person name="Hainaut M."/>
            <person name="Henrissat B."/>
            <person name="Grigoriev I.V."/>
            <person name="Spatafora J.W."/>
            <person name="Aime M.C."/>
        </authorList>
    </citation>
    <scope>NUCLEOTIDE SEQUENCE [LARGE SCALE GENOMIC DNA]</scope>
    <source>
        <strain evidence="4 5">MCA 4658</strain>
    </source>
</reference>
<evidence type="ECO:0000256" key="1">
    <source>
        <dbReference type="ARBA" id="ARBA00008045"/>
    </source>
</evidence>
<dbReference type="GO" id="GO:0051082">
    <property type="term" value="F:unfolded protein binding"/>
    <property type="evidence" value="ECO:0007669"/>
    <property type="project" value="InterPro"/>
</dbReference>
<dbReference type="GO" id="GO:0006457">
    <property type="term" value="P:protein folding"/>
    <property type="evidence" value="ECO:0007669"/>
    <property type="project" value="InterPro"/>
</dbReference>
<protein>
    <submittedName>
        <fullName evidence="4">Prefoldin</fullName>
    </submittedName>
</protein>
<comment type="similarity">
    <text evidence="1">Belongs to the prefoldin subunit beta family.</text>
</comment>
<evidence type="ECO:0000256" key="3">
    <source>
        <dbReference type="SAM" id="Coils"/>
    </source>
</evidence>
<dbReference type="InterPro" id="IPR002777">
    <property type="entry name" value="PFD_beta-like"/>
</dbReference>
<dbReference type="STRING" id="1522189.A0A316WFR5"/>
<dbReference type="PANTHER" id="PTHR21431:SF0">
    <property type="entry name" value="PREFOLDIN SUBUNIT 6"/>
    <property type="match status" value="1"/>
</dbReference>
<keyword evidence="3" id="KW-0175">Coiled coil</keyword>
<dbReference type="GO" id="GO:0051087">
    <property type="term" value="F:protein-folding chaperone binding"/>
    <property type="evidence" value="ECO:0007669"/>
    <property type="project" value="TreeGrafter"/>
</dbReference>
<organism evidence="4 5">
    <name type="scientific">Ceraceosorus guamensis</name>
    <dbReference type="NCBI Taxonomy" id="1522189"/>
    <lineage>
        <taxon>Eukaryota</taxon>
        <taxon>Fungi</taxon>
        <taxon>Dikarya</taxon>
        <taxon>Basidiomycota</taxon>
        <taxon>Ustilaginomycotina</taxon>
        <taxon>Exobasidiomycetes</taxon>
        <taxon>Ceraceosorales</taxon>
        <taxon>Ceraceosoraceae</taxon>
        <taxon>Ceraceosorus</taxon>
    </lineage>
</organism>
<feature type="coiled-coil region" evidence="3">
    <location>
        <begin position="82"/>
        <end position="109"/>
    </location>
</feature>
<dbReference type="InParanoid" id="A0A316WFR5"/>
<dbReference type="FunCoup" id="A0A316WFR5">
    <property type="interactions" value="448"/>
</dbReference>
<dbReference type="SUPFAM" id="SSF46579">
    <property type="entry name" value="Prefoldin"/>
    <property type="match status" value="1"/>
</dbReference>
<evidence type="ECO:0000313" key="5">
    <source>
        <dbReference type="Proteomes" id="UP000245783"/>
    </source>
</evidence>
<evidence type="ECO:0000313" key="4">
    <source>
        <dbReference type="EMBL" id="PWN46085.1"/>
    </source>
</evidence>
<dbReference type="AlphaFoldDB" id="A0A316WFR5"/>
<dbReference type="Proteomes" id="UP000245783">
    <property type="component" value="Unassembled WGS sequence"/>
</dbReference>
<dbReference type="EMBL" id="KZ819352">
    <property type="protein sequence ID" value="PWN46085.1"/>
    <property type="molecule type" value="Genomic_DNA"/>
</dbReference>
<dbReference type="InterPro" id="IPR009053">
    <property type="entry name" value="Prefoldin"/>
</dbReference>
<dbReference type="FunFam" id="1.10.287.370:FF:000003">
    <property type="entry name" value="Prefoldin subunit 6"/>
    <property type="match status" value="1"/>
</dbReference>
<dbReference type="OrthoDB" id="248120at2759"/>
<dbReference type="GO" id="GO:0016272">
    <property type="term" value="C:prefoldin complex"/>
    <property type="evidence" value="ECO:0007669"/>
    <property type="project" value="InterPro"/>
</dbReference>
<dbReference type="RefSeq" id="XP_025373245.1">
    <property type="nucleotide sequence ID" value="XM_025511596.1"/>
</dbReference>
<dbReference type="Pfam" id="PF01920">
    <property type="entry name" value="Prefoldin_2"/>
    <property type="match status" value="1"/>
</dbReference>
<accession>A0A316WFR5</accession>
<keyword evidence="2" id="KW-0143">Chaperone</keyword>
<dbReference type="GO" id="GO:0005737">
    <property type="term" value="C:cytoplasm"/>
    <property type="evidence" value="ECO:0007669"/>
    <property type="project" value="TreeGrafter"/>
</dbReference>
<dbReference type="GO" id="GO:0051131">
    <property type="term" value="P:chaperone-mediated protein complex assembly"/>
    <property type="evidence" value="ECO:0007669"/>
    <property type="project" value="TreeGrafter"/>
</dbReference>
<dbReference type="CDD" id="cd23161">
    <property type="entry name" value="Prefoldin_6"/>
    <property type="match status" value="1"/>
</dbReference>
<sequence length="154" mass="17460">MQQLERSLQKSSVEFQNLQAELEKAVDTRQTLAGQLNENESVLKEFDALPNKGVGAKVYKAMGPVLLQQDPAEAKSNVQKRIDFIQGDIRRAETLLKELSEKGEKKKEEVRASWRRRAIRHLAEAVLRPDLASSSDYNLNCKGRRQAVQAKARM</sequence>
<gene>
    <name evidence="4" type="ORF">IE81DRAFT_284575</name>
</gene>
<feature type="coiled-coil region" evidence="3">
    <location>
        <begin position="1"/>
        <end position="35"/>
    </location>
</feature>
<evidence type="ECO:0000256" key="2">
    <source>
        <dbReference type="ARBA" id="ARBA00023186"/>
    </source>
</evidence>
<keyword evidence="5" id="KW-1185">Reference proteome</keyword>
<dbReference type="PANTHER" id="PTHR21431">
    <property type="entry name" value="PREFOLDIN SUBUNIT 6"/>
    <property type="match status" value="1"/>
</dbReference>
<name>A0A316WFR5_9BASI</name>
<proteinExistence type="inferred from homology"/>
<dbReference type="GeneID" id="37033466"/>
<dbReference type="Gene3D" id="1.10.287.370">
    <property type="match status" value="1"/>
</dbReference>